<dbReference type="AlphaFoldDB" id="A0A4Y8ARN7"/>
<feature type="transmembrane region" description="Helical" evidence="1">
    <location>
        <begin position="119"/>
        <end position="138"/>
    </location>
</feature>
<dbReference type="EMBL" id="SNQI01000004">
    <property type="protein sequence ID" value="TEW72916.1"/>
    <property type="molecule type" value="Genomic_DNA"/>
</dbReference>
<dbReference type="Proteomes" id="UP000298517">
    <property type="component" value="Unassembled WGS sequence"/>
</dbReference>
<accession>A0A4Y8ARN7</accession>
<keyword evidence="3" id="KW-1185">Reference proteome</keyword>
<evidence type="ECO:0000256" key="1">
    <source>
        <dbReference type="SAM" id="Phobius"/>
    </source>
</evidence>
<evidence type="ECO:0000313" key="2">
    <source>
        <dbReference type="EMBL" id="TEW72916.1"/>
    </source>
</evidence>
<keyword evidence="1" id="KW-1133">Transmembrane helix</keyword>
<keyword evidence="1" id="KW-0812">Transmembrane</keyword>
<protein>
    <recommendedName>
        <fullName evidence="4">Fis family transcriptional regulator</fullName>
    </recommendedName>
</protein>
<name>A0A4Y8ARN7_9FLAO</name>
<evidence type="ECO:0000313" key="3">
    <source>
        <dbReference type="Proteomes" id="UP000298517"/>
    </source>
</evidence>
<dbReference type="InterPro" id="IPR007359">
    <property type="entry name" value="SigmaE_reg_RseC_MucC"/>
</dbReference>
<proteinExistence type="predicted"/>
<sequence>MRMKIMEQLDLESYKTGDIKQIKHQGVISKISPSKITVALKGNVNCEGCKAQSACGVSDSNDKEIEVVNISQSFQLNETVDVLLKRELGLKAVFWAYVFPFILMFVVLIATSFFFKEWIAGLLSLIILIPYYFMLFVLKSKFQKAFQVSILKFN</sequence>
<organism evidence="2 3">
    <name type="scientific">Gramella jeungdoensis</name>
    <dbReference type="NCBI Taxonomy" id="708091"/>
    <lineage>
        <taxon>Bacteria</taxon>
        <taxon>Pseudomonadati</taxon>
        <taxon>Bacteroidota</taxon>
        <taxon>Flavobacteriia</taxon>
        <taxon>Flavobacteriales</taxon>
        <taxon>Flavobacteriaceae</taxon>
        <taxon>Christiangramia</taxon>
    </lineage>
</organism>
<gene>
    <name evidence="2" type="ORF">E2488_12025</name>
</gene>
<reference evidence="2 3" key="1">
    <citation type="journal article" date="2011" name="J. Microbiol.">
        <title>Gramella jeungdoensis sp. nov., isolated from a solar saltern in Korea.</title>
        <authorList>
            <person name="Joung Y."/>
            <person name="Kim H."/>
            <person name="Jang T."/>
            <person name="Ahn T.S."/>
            <person name="Joh K."/>
        </authorList>
    </citation>
    <scope>NUCLEOTIDE SEQUENCE [LARGE SCALE GENOMIC DNA]</scope>
    <source>
        <strain evidence="2 3">KCTC 23123</strain>
    </source>
</reference>
<dbReference type="PANTHER" id="PTHR35867">
    <property type="entry name" value="PROTEIN RSEC"/>
    <property type="match status" value="1"/>
</dbReference>
<dbReference type="OrthoDB" id="1120636at2"/>
<dbReference type="PANTHER" id="PTHR35867:SF1">
    <property type="entry name" value="PROTEIN RSEC"/>
    <property type="match status" value="1"/>
</dbReference>
<feature type="transmembrane region" description="Helical" evidence="1">
    <location>
        <begin position="92"/>
        <end position="113"/>
    </location>
</feature>
<comment type="caution">
    <text evidence="2">The sequence shown here is derived from an EMBL/GenBank/DDBJ whole genome shotgun (WGS) entry which is preliminary data.</text>
</comment>
<evidence type="ECO:0008006" key="4">
    <source>
        <dbReference type="Google" id="ProtNLM"/>
    </source>
</evidence>
<keyword evidence="1" id="KW-0472">Membrane</keyword>
<dbReference type="Pfam" id="PF04246">
    <property type="entry name" value="RseC_MucC"/>
    <property type="match status" value="1"/>
</dbReference>